<dbReference type="GO" id="GO:0015562">
    <property type="term" value="F:efflux transmembrane transporter activity"/>
    <property type="evidence" value="ECO:0007669"/>
    <property type="project" value="InterPro"/>
</dbReference>
<evidence type="ECO:0000256" key="2">
    <source>
        <dbReference type="SAM" id="Coils"/>
    </source>
</evidence>
<gene>
    <name evidence="6" type="ORF">WH87_00225</name>
</gene>
<evidence type="ECO:0000256" key="1">
    <source>
        <dbReference type="ARBA" id="ARBA00004167"/>
    </source>
</evidence>
<proteinExistence type="predicted"/>
<dbReference type="OrthoDB" id="9811754at2"/>
<organism evidence="6 7">
    <name type="scientific">Devosia epidermidihirudinis</name>
    <dbReference type="NCBI Taxonomy" id="1293439"/>
    <lineage>
        <taxon>Bacteria</taxon>
        <taxon>Pseudomonadati</taxon>
        <taxon>Pseudomonadota</taxon>
        <taxon>Alphaproteobacteria</taxon>
        <taxon>Hyphomicrobiales</taxon>
        <taxon>Devosiaceae</taxon>
        <taxon>Devosia</taxon>
    </lineage>
</organism>
<feature type="coiled-coil region" evidence="2">
    <location>
        <begin position="120"/>
        <end position="185"/>
    </location>
</feature>
<dbReference type="InterPro" id="IPR058624">
    <property type="entry name" value="MdtA-like_HH"/>
</dbReference>
<dbReference type="AlphaFoldDB" id="A0A0F5QN69"/>
<evidence type="ECO:0008006" key="8">
    <source>
        <dbReference type="Google" id="ProtNLM"/>
    </source>
</evidence>
<dbReference type="PANTHER" id="PTHR30367">
    <property type="entry name" value="P-HYDROXYBENZOIC ACID EFFLUX PUMP SUBUNIT AAEA-RELATED"/>
    <property type="match status" value="1"/>
</dbReference>
<dbReference type="Pfam" id="PF25876">
    <property type="entry name" value="HH_MFP_RND"/>
    <property type="match status" value="1"/>
</dbReference>
<dbReference type="PATRIC" id="fig|1293439.3.peg.49"/>
<dbReference type="EMBL" id="LANJ01000001">
    <property type="protein sequence ID" value="KKC41504.1"/>
    <property type="molecule type" value="Genomic_DNA"/>
</dbReference>
<evidence type="ECO:0000259" key="3">
    <source>
        <dbReference type="Pfam" id="PF25876"/>
    </source>
</evidence>
<dbReference type="Gene3D" id="1.10.287.470">
    <property type="entry name" value="Helix hairpin bin"/>
    <property type="match status" value="1"/>
</dbReference>
<comment type="caution">
    <text evidence="6">The sequence shown here is derived from an EMBL/GenBank/DDBJ whole genome shotgun (WGS) entry which is preliminary data.</text>
</comment>
<dbReference type="Gene3D" id="2.40.30.170">
    <property type="match status" value="1"/>
</dbReference>
<name>A0A0F5QN69_9HYPH</name>
<feature type="domain" description="Multidrug resistance protein MdtA-like barrel-sandwich hybrid" evidence="4">
    <location>
        <begin position="59"/>
        <end position="240"/>
    </location>
</feature>
<dbReference type="SUPFAM" id="SSF111369">
    <property type="entry name" value="HlyD-like secretion proteins"/>
    <property type="match status" value="3"/>
</dbReference>
<dbReference type="STRING" id="1293439.WH87_00225"/>
<reference evidence="6 7" key="1">
    <citation type="submission" date="2015-03" db="EMBL/GenBank/DDBJ databases">
        <authorList>
            <person name="Lepp D."/>
            <person name="Hassan Y.I."/>
            <person name="Li X.-Z."/>
            <person name="Zhou T."/>
        </authorList>
    </citation>
    <scope>NUCLEOTIDE SEQUENCE [LARGE SCALE GENOMIC DNA]</scope>
    <source>
        <strain evidence="6 7">E84</strain>
    </source>
</reference>
<feature type="domain" description="CusB-like beta-barrel" evidence="5">
    <location>
        <begin position="250"/>
        <end position="290"/>
    </location>
</feature>
<feature type="domain" description="Multidrug resistance protein MdtA-like alpha-helical hairpin" evidence="3">
    <location>
        <begin position="122"/>
        <end position="184"/>
    </location>
</feature>
<dbReference type="Gene3D" id="2.40.50.100">
    <property type="match status" value="1"/>
</dbReference>
<comment type="subcellular location">
    <subcellularLocation>
        <location evidence="1">Membrane</location>
        <topology evidence="1">Single-pass membrane protein</topology>
    </subcellularLocation>
</comment>
<dbReference type="PANTHER" id="PTHR30367:SF1">
    <property type="entry name" value="MULTIDRUG RESISTANCE PROTEIN MDTN"/>
    <property type="match status" value="1"/>
</dbReference>
<dbReference type="Pfam" id="PF25954">
    <property type="entry name" value="Beta-barrel_RND_2"/>
    <property type="match status" value="1"/>
</dbReference>
<dbReference type="InterPro" id="IPR058792">
    <property type="entry name" value="Beta-barrel_RND_2"/>
</dbReference>
<dbReference type="InterPro" id="IPR058625">
    <property type="entry name" value="MdtA-like_BSH"/>
</dbReference>
<evidence type="ECO:0000313" key="6">
    <source>
        <dbReference type="EMBL" id="KKC41504.1"/>
    </source>
</evidence>
<dbReference type="InterPro" id="IPR050393">
    <property type="entry name" value="MFP_Efflux_Pump"/>
</dbReference>
<evidence type="ECO:0000313" key="7">
    <source>
        <dbReference type="Proteomes" id="UP000033411"/>
    </source>
</evidence>
<protein>
    <recommendedName>
        <fullName evidence="8">RND efflux pump membrane fusion protein barrel-sandwich domain-containing protein</fullName>
    </recommendedName>
</protein>
<keyword evidence="7" id="KW-1185">Reference proteome</keyword>
<keyword evidence="2" id="KW-0175">Coiled coil</keyword>
<evidence type="ECO:0000259" key="4">
    <source>
        <dbReference type="Pfam" id="PF25917"/>
    </source>
</evidence>
<dbReference type="Pfam" id="PF25917">
    <property type="entry name" value="BSH_RND"/>
    <property type="match status" value="1"/>
</dbReference>
<evidence type="ECO:0000259" key="5">
    <source>
        <dbReference type="Pfam" id="PF25954"/>
    </source>
</evidence>
<sequence length="371" mass="39202">MPPVVEAEAEPETKPARRPNPARKVAIAVLGILFGGLGWHVASDLLAPGSATGSVTAFTAMVAPRTAGQVSAVLVADNQFVKAGDQLFQLDLAPFDLAVRQAEANLAQVLQTVDASVVSLVSTEAKVEQAKATLESTQITTQRTLDLFDRGLTSQAQVDTANAQLANARSALSAVQADLDSARVRAGTSETVNPQVLASQVQLEQAQLNRSFATVTAPTDGVITNLKLAVGQYVNAGSPALTFIESDSPWVVVDMRENQLANIQVGDPASVLFDALPGRSYEGRVRSVAWGIDTGRTAANGLPQNQAMARWFEPARTIPVHIELTDAQEWPRNVRVGSKASAVVFANGGGNPVSAVASFLQTIQSYLSYLY</sequence>
<accession>A0A0F5QN69</accession>
<dbReference type="Proteomes" id="UP000033411">
    <property type="component" value="Unassembled WGS sequence"/>
</dbReference>